<name>A0A2W4CDI8_9HYPH</name>
<dbReference type="PROSITE" id="PS50125">
    <property type="entry name" value="GUANYLATE_CYCLASE_2"/>
    <property type="match status" value="1"/>
</dbReference>
<dbReference type="InterPro" id="IPR050697">
    <property type="entry name" value="Adenylyl/Guanylyl_Cyclase_3/4"/>
</dbReference>
<organism evidence="3 4">
    <name type="scientific">Rhizobium tubonense</name>
    <dbReference type="NCBI Taxonomy" id="484088"/>
    <lineage>
        <taxon>Bacteria</taxon>
        <taxon>Pseudomonadati</taxon>
        <taxon>Pseudomonadota</taxon>
        <taxon>Alphaproteobacteria</taxon>
        <taxon>Hyphomicrobiales</taxon>
        <taxon>Rhizobiaceae</taxon>
        <taxon>Rhizobium/Agrobacterium group</taxon>
        <taxon>Rhizobium</taxon>
    </lineage>
</organism>
<feature type="transmembrane region" description="Helical" evidence="1">
    <location>
        <begin position="348"/>
        <end position="367"/>
    </location>
</feature>
<dbReference type="GO" id="GO:0035556">
    <property type="term" value="P:intracellular signal transduction"/>
    <property type="evidence" value="ECO:0007669"/>
    <property type="project" value="InterPro"/>
</dbReference>
<dbReference type="CDD" id="cd07302">
    <property type="entry name" value="CHD"/>
    <property type="match status" value="1"/>
</dbReference>
<dbReference type="SMART" id="SM00044">
    <property type="entry name" value="CYCc"/>
    <property type="match status" value="1"/>
</dbReference>
<feature type="domain" description="Guanylate cyclase" evidence="2">
    <location>
        <begin position="466"/>
        <end position="600"/>
    </location>
</feature>
<reference evidence="3 4" key="1">
    <citation type="journal article" date="2018" name="Sci. Rep.">
        <title>Rhizobium tumorigenes sp. nov., a novel plant tumorigenic bacterium isolated from cane gall tumors on thornless blackberry.</title>
        <authorList>
            <person name="Kuzmanovi N."/>
            <person name="Smalla K."/>
            <person name="Gronow S."/>
            <person name="PuBawska J."/>
        </authorList>
    </citation>
    <scope>NUCLEOTIDE SEQUENCE [LARGE SCALE GENOMIC DNA]</scope>
    <source>
        <strain evidence="3 4">CCBAU 85046</strain>
    </source>
</reference>
<dbReference type="GO" id="GO:0004016">
    <property type="term" value="F:adenylate cyclase activity"/>
    <property type="evidence" value="ECO:0007669"/>
    <property type="project" value="UniProtKB-ARBA"/>
</dbReference>
<dbReference type="InterPro" id="IPR007890">
    <property type="entry name" value="CHASE2"/>
</dbReference>
<comment type="caution">
    <text evidence="3">The sequence shown here is derived from an EMBL/GenBank/DDBJ whole genome shotgun (WGS) entry which is preliminary data.</text>
</comment>
<dbReference type="OrthoDB" id="9789782at2"/>
<feature type="transmembrane region" description="Helical" evidence="1">
    <location>
        <begin position="405"/>
        <end position="425"/>
    </location>
</feature>
<dbReference type="Pfam" id="PF00211">
    <property type="entry name" value="Guanylate_cyc"/>
    <property type="match status" value="1"/>
</dbReference>
<dbReference type="Pfam" id="PF05226">
    <property type="entry name" value="CHASE2"/>
    <property type="match status" value="1"/>
</dbReference>
<feature type="transmembrane region" description="Helical" evidence="1">
    <location>
        <begin position="374"/>
        <end position="399"/>
    </location>
</feature>
<evidence type="ECO:0000313" key="3">
    <source>
        <dbReference type="EMBL" id="PZM11212.1"/>
    </source>
</evidence>
<dbReference type="InterPro" id="IPR001054">
    <property type="entry name" value="A/G_cyclase"/>
</dbReference>
<keyword evidence="1" id="KW-0812">Transmembrane</keyword>
<evidence type="ECO:0000259" key="2">
    <source>
        <dbReference type="PROSITE" id="PS50125"/>
    </source>
</evidence>
<dbReference type="PANTHER" id="PTHR43081">
    <property type="entry name" value="ADENYLATE CYCLASE, TERMINAL-DIFFERENTIATION SPECIFIC-RELATED"/>
    <property type="match status" value="1"/>
</dbReference>
<keyword evidence="1" id="KW-1133">Transmembrane helix</keyword>
<evidence type="ECO:0000256" key="1">
    <source>
        <dbReference type="SAM" id="Phobius"/>
    </source>
</evidence>
<keyword evidence="4" id="KW-1185">Reference proteome</keyword>
<dbReference type="SUPFAM" id="SSF55073">
    <property type="entry name" value="Nucleotide cyclase"/>
    <property type="match status" value="1"/>
</dbReference>
<dbReference type="RefSeq" id="WP_111162298.1">
    <property type="nucleotide sequence ID" value="NZ_PCDP01000040.1"/>
</dbReference>
<protein>
    <submittedName>
        <fullName evidence="3">Adenylate/guanylate cyclase domain-containing protein</fullName>
    </submittedName>
</protein>
<accession>A0A2W4CDI8</accession>
<sequence>MTRAQQIGVILGLAIVAVLSVLRASDPPLLSIVRDLTFDQYQRLAPRAFEKLPVLVIDIDEASLREFGQWPWPRNRIAELVDRLSEMGASAIAFDVLFAEPDRLSPRNAVRDVTGIDPLVLDQLPDNDEILARSISQKPVVLGFGLSNQGQYLPPVKAGFAFTGESPLGAPPSIKAATPLLPQLEANAAGIGHISLNPGASSAVVRAVPLFLSDGKQFYPSLALEALRVAQGASTYVLAGAPDALNTMTFTKIGDFVVPVTASGELWLYVSRDTPERYISASKVLAAGGASAEVRAAIEGSIVFVGTSAAGLQDVRTTALGENVPGVSVHAQIVEQILSGHFLSRPDWANGVEILSIVVLGSFLVILTTFVTPAVALACGLLITLFALAASWAAFLYAGLLFDPLAPIVAGSITHFAATAFRFLVTDRERRDVRRAFGHYLSPSLLYRIEHTRNALRLGGDDRELTVMFVDVRNFTEISEQITPTEVVTFLNTLLDALSHHVIANEGTLDKFIGDSIMAFWNAPVDVADHAGKAVHSALAMRETLARLNANDAFHFGSERKVGIGIGIHTGLACVGNMGAETRFNYSAVGDAVNIAARIESSCKEVGFDILISESTAKLLPDHALLDAGTLSLKGKKTRTKLFAVVGDQKVARSAEFVAMHLLHQRLVDALKTRSATGRKLVRSAKLMAAGLTAGLPEFYRRISRRSDHFRDEEAVESRISAE</sequence>
<dbReference type="EMBL" id="PCDP01000040">
    <property type="protein sequence ID" value="PZM11212.1"/>
    <property type="molecule type" value="Genomic_DNA"/>
</dbReference>
<gene>
    <name evidence="3" type="ORF">CPY51_20830</name>
</gene>
<dbReference type="GO" id="GO:0006171">
    <property type="term" value="P:cAMP biosynthetic process"/>
    <property type="evidence" value="ECO:0007669"/>
    <property type="project" value="TreeGrafter"/>
</dbReference>
<dbReference type="InterPro" id="IPR029787">
    <property type="entry name" value="Nucleotide_cyclase"/>
</dbReference>
<dbReference type="Gene3D" id="3.30.70.1230">
    <property type="entry name" value="Nucleotide cyclase"/>
    <property type="match status" value="1"/>
</dbReference>
<evidence type="ECO:0000313" key="4">
    <source>
        <dbReference type="Proteomes" id="UP000248925"/>
    </source>
</evidence>
<keyword evidence="1" id="KW-0472">Membrane</keyword>
<dbReference type="PANTHER" id="PTHR43081:SF1">
    <property type="entry name" value="ADENYLATE CYCLASE, TERMINAL-DIFFERENTIATION SPECIFIC"/>
    <property type="match status" value="1"/>
</dbReference>
<dbReference type="Proteomes" id="UP000248925">
    <property type="component" value="Unassembled WGS sequence"/>
</dbReference>
<dbReference type="SMART" id="SM01080">
    <property type="entry name" value="CHASE2"/>
    <property type="match status" value="1"/>
</dbReference>
<proteinExistence type="predicted"/>
<dbReference type="AlphaFoldDB" id="A0A2W4CDI8"/>